<name>A0ABZ2IL21_9BACT</name>
<dbReference type="Proteomes" id="UP001320603">
    <property type="component" value="Chromosome"/>
</dbReference>
<dbReference type="InterPro" id="IPR037483">
    <property type="entry name" value="YjjU-like"/>
</dbReference>
<evidence type="ECO:0000256" key="1">
    <source>
        <dbReference type="ARBA" id="ARBA00022801"/>
    </source>
</evidence>
<dbReference type="Pfam" id="PF01734">
    <property type="entry name" value="Patatin"/>
    <property type="match status" value="1"/>
</dbReference>
<dbReference type="PROSITE" id="PS51635">
    <property type="entry name" value="PNPLA"/>
    <property type="match status" value="1"/>
</dbReference>
<dbReference type="InterPro" id="IPR016035">
    <property type="entry name" value="Acyl_Trfase/lysoPLipase"/>
</dbReference>
<organism evidence="6 7">
    <name type="scientific">Parabacteroides absconsus</name>
    <dbReference type="NCBI Taxonomy" id="2951805"/>
    <lineage>
        <taxon>Bacteria</taxon>
        <taxon>Pseudomonadati</taxon>
        <taxon>Bacteroidota</taxon>
        <taxon>Bacteroidia</taxon>
        <taxon>Bacteroidales</taxon>
        <taxon>Tannerellaceae</taxon>
        <taxon>Parabacteroides</taxon>
    </lineage>
</organism>
<evidence type="ECO:0000259" key="5">
    <source>
        <dbReference type="PROSITE" id="PS51635"/>
    </source>
</evidence>
<dbReference type="Gene3D" id="3.40.1090.10">
    <property type="entry name" value="Cytosolic phospholipase A2 catalytic domain"/>
    <property type="match status" value="2"/>
</dbReference>
<evidence type="ECO:0000313" key="6">
    <source>
        <dbReference type="EMBL" id="WWV66725.1"/>
    </source>
</evidence>
<feature type="active site" description="Nucleophile" evidence="4">
    <location>
        <position position="42"/>
    </location>
</feature>
<dbReference type="CDD" id="cd07208">
    <property type="entry name" value="Pat_hypo_Ecoli_yjju_like"/>
    <property type="match status" value="1"/>
</dbReference>
<feature type="active site" description="Proton acceptor" evidence="4">
    <location>
        <position position="163"/>
    </location>
</feature>
<evidence type="ECO:0000256" key="4">
    <source>
        <dbReference type="PROSITE-ProRule" id="PRU01161"/>
    </source>
</evidence>
<proteinExistence type="predicted"/>
<evidence type="ECO:0000313" key="7">
    <source>
        <dbReference type="Proteomes" id="UP001320603"/>
    </source>
</evidence>
<keyword evidence="3 4" id="KW-0443">Lipid metabolism</keyword>
<keyword evidence="7" id="KW-1185">Reference proteome</keyword>
<dbReference type="Pfam" id="PF19890">
    <property type="entry name" value="DUF6363"/>
    <property type="match status" value="1"/>
</dbReference>
<protein>
    <submittedName>
        <fullName evidence="6">Patatin family protein</fullName>
    </submittedName>
</protein>
<dbReference type="SUPFAM" id="SSF52151">
    <property type="entry name" value="FabD/lysophospholipase-like"/>
    <property type="match status" value="1"/>
</dbReference>
<dbReference type="EMBL" id="CP146284">
    <property type="protein sequence ID" value="WWV66725.1"/>
    <property type="molecule type" value="Genomic_DNA"/>
</dbReference>
<dbReference type="PANTHER" id="PTHR14226:SF25">
    <property type="entry name" value="PHOSPHOESTERASE"/>
    <property type="match status" value="1"/>
</dbReference>
<dbReference type="InterPro" id="IPR050301">
    <property type="entry name" value="NTE"/>
</dbReference>
<dbReference type="InterPro" id="IPR045943">
    <property type="entry name" value="DUF6363"/>
</dbReference>
<dbReference type="PANTHER" id="PTHR14226">
    <property type="entry name" value="NEUROPATHY TARGET ESTERASE/SWISS CHEESE D.MELANOGASTER"/>
    <property type="match status" value="1"/>
</dbReference>
<accession>A0ABZ2IL21</accession>
<sequence>MRTDTATGLVLEGGGMRGIFTVGVLDCLMDNQLWFPYVIGVSAGASNGISYISQQRGRSYFSNIELLKKHNYIGLKHLLKGNGYIDLHFLFYEYPDKYYPFDFEAYKKYPGRFVMVTSNCLTGQAEYIEEKQDYKRTLDACKASCTLPVMCPISYVDDIPMVDGGVCDAIPIRHAIQDGFTQNVVVLTRNKGYRKPDKEFHLPSFIYHQYPAIQEKLRLRYKNYNQTLDYIDSLEAEGKVLVIRPEKPLQVTRTERNTAKLQDLYEEGYACAQQLKEQLKGLCSPLK</sequence>
<evidence type="ECO:0000256" key="3">
    <source>
        <dbReference type="ARBA" id="ARBA00023098"/>
    </source>
</evidence>
<reference evidence="6 7" key="1">
    <citation type="submission" date="2024-02" db="EMBL/GenBank/DDBJ databases">
        <title>Whole genome sequencing of Parabacteroides sp. AD58.</title>
        <authorList>
            <person name="Chaplin A.V."/>
            <person name="Pikina A.P."/>
            <person name="Sokolova S.R."/>
            <person name="Korostin D.O."/>
            <person name="Efimov B.A."/>
        </authorList>
    </citation>
    <scope>NUCLEOTIDE SEQUENCE [LARGE SCALE GENOMIC DNA]</scope>
    <source>
        <strain evidence="6 7">AD58</strain>
    </source>
</reference>
<feature type="short sequence motif" description="DGA/G" evidence="4">
    <location>
        <begin position="163"/>
        <end position="165"/>
    </location>
</feature>
<gene>
    <name evidence="6" type="ORF">NEE14_001645</name>
</gene>
<evidence type="ECO:0000256" key="2">
    <source>
        <dbReference type="ARBA" id="ARBA00022963"/>
    </source>
</evidence>
<feature type="short sequence motif" description="GXGXXG" evidence="4">
    <location>
        <begin position="13"/>
        <end position="18"/>
    </location>
</feature>
<feature type="short sequence motif" description="GXSXG" evidence="4">
    <location>
        <begin position="40"/>
        <end position="44"/>
    </location>
</feature>
<keyword evidence="2 4" id="KW-0442">Lipid degradation</keyword>
<dbReference type="RefSeq" id="WP_251967697.1">
    <property type="nucleotide sequence ID" value="NZ_CP146284.1"/>
</dbReference>
<keyword evidence="1 4" id="KW-0378">Hydrolase</keyword>
<feature type="domain" description="PNPLA" evidence="5">
    <location>
        <begin position="9"/>
        <end position="176"/>
    </location>
</feature>
<dbReference type="InterPro" id="IPR002641">
    <property type="entry name" value="PNPLA_dom"/>
</dbReference>